<proteinExistence type="predicted"/>
<accession>A0A9J6CSZ7</accession>
<reference evidence="1" key="1">
    <citation type="submission" date="2021-03" db="EMBL/GenBank/DDBJ databases">
        <title>Chromosome level genome of the anhydrobiotic midge Polypedilum vanderplanki.</title>
        <authorList>
            <person name="Yoshida Y."/>
            <person name="Kikawada T."/>
            <person name="Gusev O."/>
        </authorList>
    </citation>
    <scope>NUCLEOTIDE SEQUENCE</scope>
    <source>
        <strain evidence="1">NIAS01</strain>
        <tissue evidence="1">Whole body or cell culture</tissue>
    </source>
</reference>
<comment type="caution">
    <text evidence="1">The sequence shown here is derived from an EMBL/GenBank/DDBJ whole genome shotgun (WGS) entry which is preliminary data.</text>
</comment>
<evidence type="ECO:0000313" key="2">
    <source>
        <dbReference type="Proteomes" id="UP001107558"/>
    </source>
</evidence>
<gene>
    <name evidence="1" type="ORF">PVAND_014234</name>
</gene>
<name>A0A9J6CSZ7_POLVA</name>
<organism evidence="1 2">
    <name type="scientific">Polypedilum vanderplanki</name>
    <name type="common">Sleeping chironomid midge</name>
    <dbReference type="NCBI Taxonomy" id="319348"/>
    <lineage>
        <taxon>Eukaryota</taxon>
        <taxon>Metazoa</taxon>
        <taxon>Ecdysozoa</taxon>
        <taxon>Arthropoda</taxon>
        <taxon>Hexapoda</taxon>
        <taxon>Insecta</taxon>
        <taxon>Pterygota</taxon>
        <taxon>Neoptera</taxon>
        <taxon>Endopterygota</taxon>
        <taxon>Diptera</taxon>
        <taxon>Nematocera</taxon>
        <taxon>Chironomoidea</taxon>
        <taxon>Chironomidae</taxon>
        <taxon>Chironominae</taxon>
        <taxon>Polypedilum</taxon>
        <taxon>Polypedilum</taxon>
    </lineage>
</organism>
<dbReference type="Proteomes" id="UP001107558">
    <property type="component" value="Chromosome 1"/>
</dbReference>
<keyword evidence="2" id="KW-1185">Reference proteome</keyword>
<protein>
    <submittedName>
        <fullName evidence="1">Uncharacterized protein</fullName>
    </submittedName>
</protein>
<sequence length="246" mass="28851">MIETKNNLEEICLKDKQMVHVLLCQELDETLDLIELVKGLRRRGILSINGIVRVHDYIQNISDTSFLLFIASKDEYFALILKKAFRILGQRIKVISHDLIMTSAINSNIQNQHQFPIYLMICPTFKVLRLLLSDYLIMEMERLKKKVPNFNEIKGVIIPFYERKQKSRNFIFLLVENELAANSLKKHSNATWEDGRFVREAHNSILVISKSREENLMAFQFGCYNKMIMCKELDDINMISTQLYVE</sequence>
<evidence type="ECO:0000313" key="1">
    <source>
        <dbReference type="EMBL" id="KAG5685031.1"/>
    </source>
</evidence>
<dbReference type="AlphaFoldDB" id="A0A9J6CSZ7"/>
<dbReference type="EMBL" id="JADBJN010000001">
    <property type="protein sequence ID" value="KAG5685031.1"/>
    <property type="molecule type" value="Genomic_DNA"/>
</dbReference>